<evidence type="ECO:0000256" key="8">
    <source>
        <dbReference type="SAM" id="Phobius"/>
    </source>
</evidence>
<feature type="transmembrane region" description="Helical" evidence="8">
    <location>
        <begin position="281"/>
        <end position="303"/>
    </location>
</feature>
<reference evidence="9" key="1">
    <citation type="submission" date="2019-10" db="EMBL/GenBank/DDBJ databases">
        <authorList>
            <person name="Ross D.E."/>
            <person name="Gulliver D."/>
        </authorList>
    </citation>
    <scope>NUCLEOTIDE SEQUENCE</scope>
    <source>
        <strain evidence="9">DER-2019</strain>
    </source>
</reference>
<keyword evidence="6 8" id="KW-1133">Transmembrane helix</keyword>
<dbReference type="OrthoDB" id="9775735at2"/>
<dbReference type="EMBL" id="WJBD01000012">
    <property type="protein sequence ID" value="MBC3888762.1"/>
    <property type="molecule type" value="Genomic_DNA"/>
</dbReference>
<dbReference type="GO" id="GO:0005886">
    <property type="term" value="C:plasma membrane"/>
    <property type="evidence" value="ECO:0007669"/>
    <property type="project" value="UniProtKB-SubCell"/>
</dbReference>
<dbReference type="InterPro" id="IPR000060">
    <property type="entry name" value="BCCT_transptr"/>
</dbReference>
<feature type="transmembrane region" description="Helical" evidence="8">
    <location>
        <begin position="338"/>
        <end position="355"/>
    </location>
</feature>
<dbReference type="Pfam" id="PF02028">
    <property type="entry name" value="BCCT"/>
    <property type="match status" value="1"/>
</dbReference>
<dbReference type="GO" id="GO:0022857">
    <property type="term" value="F:transmembrane transporter activity"/>
    <property type="evidence" value="ECO:0007669"/>
    <property type="project" value="InterPro"/>
</dbReference>
<dbReference type="InterPro" id="IPR018093">
    <property type="entry name" value="BCCT_CS"/>
</dbReference>
<feature type="transmembrane region" description="Helical" evidence="8">
    <location>
        <begin position="430"/>
        <end position="454"/>
    </location>
</feature>
<evidence type="ECO:0000256" key="6">
    <source>
        <dbReference type="ARBA" id="ARBA00022989"/>
    </source>
</evidence>
<feature type="transmembrane region" description="Helical" evidence="8">
    <location>
        <begin position="493"/>
        <end position="513"/>
    </location>
</feature>
<sequence length="553" mass="60518">MKSRNNKTGDFIPRDRAAVTNNWGIFGHLDSVVFIISAIICFGFILWGALDNNSLSVVLGQVLSATVSNWGWMYEAGVLFFVIFCFVLALSKYGKIKFGKDDDKPEFSNFSWFSMLFGAGMGVGLIYWSVAETVSHFLSGPAYAGASGSTQAAEWSMAISFLHWGISPWAIYVVVGIPMGLVIFRKGLPALVSSCFYPILGDQIYGPIGKFIDIVALCITFFGVSTTVGLGTMELGAGLSFNYGITMNNEAYIIILIIVAAAYLASACLPIDKGIKIGSDISMIACLGLLLFLFSIGPTKYILDNFVNASGLYVQNFIRMSTWTDPVEQGGWLNSWTIFYWAWWISWAPFVGMFIAKISKGRTIKEFVFAGIVVPAIFDMVFFDVFGSTALHFELGTETKGLIETAITSDVASGIFVLFHQFPLSQVTTLIILFVVFTFFVVSTDSATIVLGMLSSGGNDSPRTSLKLLWGVALAFSAGILIIMGGLHAVQTVAIVAVFPFIFIMFVMCYSTIKMVRQDPLMQAEEAFKKETIIAINNKKNSVPENSIEDIEK</sequence>
<proteinExistence type="inferred from homology"/>
<feature type="transmembrane region" description="Helical" evidence="8">
    <location>
        <begin position="466"/>
        <end position="487"/>
    </location>
</feature>
<gene>
    <name evidence="9" type="ORF">GH810_10605</name>
</gene>
<evidence type="ECO:0000256" key="7">
    <source>
        <dbReference type="ARBA" id="ARBA00023136"/>
    </source>
</evidence>
<keyword evidence="4" id="KW-1003">Cell membrane</keyword>
<feature type="transmembrane region" description="Helical" evidence="8">
    <location>
        <begin position="211"/>
        <end position="231"/>
    </location>
</feature>
<keyword evidence="10" id="KW-1185">Reference proteome</keyword>
<evidence type="ECO:0000256" key="5">
    <source>
        <dbReference type="ARBA" id="ARBA00022692"/>
    </source>
</evidence>
<evidence type="ECO:0000313" key="9">
    <source>
        <dbReference type="EMBL" id="MBC3888762.1"/>
    </source>
</evidence>
<evidence type="ECO:0000256" key="1">
    <source>
        <dbReference type="ARBA" id="ARBA00004651"/>
    </source>
</evidence>
<evidence type="ECO:0000256" key="3">
    <source>
        <dbReference type="ARBA" id="ARBA00022448"/>
    </source>
</evidence>
<feature type="transmembrane region" description="Helical" evidence="8">
    <location>
        <begin position="110"/>
        <end position="130"/>
    </location>
</feature>
<accession>A0A923HX39</accession>
<dbReference type="RefSeq" id="WP_148566053.1">
    <property type="nucleotide sequence ID" value="NZ_RXYA01000003.1"/>
</dbReference>
<dbReference type="PROSITE" id="PS01303">
    <property type="entry name" value="BCCT"/>
    <property type="match status" value="1"/>
</dbReference>
<feature type="transmembrane region" description="Helical" evidence="8">
    <location>
        <begin position="251"/>
        <end position="269"/>
    </location>
</feature>
<comment type="caution">
    <text evidence="9">The sequence shown here is derived from an EMBL/GenBank/DDBJ whole genome shotgun (WGS) entry which is preliminary data.</text>
</comment>
<comment type="similarity">
    <text evidence="2">Belongs to the BCCT transporter (TC 2.A.15) family.</text>
</comment>
<feature type="transmembrane region" description="Helical" evidence="8">
    <location>
        <begin position="32"/>
        <end position="50"/>
    </location>
</feature>
<comment type="subcellular location">
    <subcellularLocation>
        <location evidence="1">Cell membrane</location>
        <topology evidence="1">Multi-pass membrane protein</topology>
    </subcellularLocation>
</comment>
<dbReference type="NCBIfam" id="TIGR00842">
    <property type="entry name" value="bcct"/>
    <property type="match status" value="1"/>
</dbReference>
<evidence type="ECO:0000313" key="10">
    <source>
        <dbReference type="Proteomes" id="UP000616595"/>
    </source>
</evidence>
<feature type="transmembrane region" description="Helical" evidence="8">
    <location>
        <begin position="161"/>
        <end position="184"/>
    </location>
</feature>
<evidence type="ECO:0000256" key="4">
    <source>
        <dbReference type="ARBA" id="ARBA00022475"/>
    </source>
</evidence>
<keyword evidence="5 8" id="KW-0812">Transmembrane</keyword>
<dbReference type="PANTHER" id="PTHR30047:SF7">
    <property type="entry name" value="HIGH-AFFINITY CHOLINE TRANSPORT PROTEIN"/>
    <property type="match status" value="1"/>
</dbReference>
<organism evidence="9 10">
    <name type="scientific">Acetobacterium paludosum</name>
    <dbReference type="NCBI Taxonomy" id="52693"/>
    <lineage>
        <taxon>Bacteria</taxon>
        <taxon>Bacillati</taxon>
        <taxon>Bacillota</taxon>
        <taxon>Clostridia</taxon>
        <taxon>Eubacteriales</taxon>
        <taxon>Eubacteriaceae</taxon>
        <taxon>Acetobacterium</taxon>
    </lineage>
</organism>
<feature type="transmembrane region" description="Helical" evidence="8">
    <location>
        <begin position="70"/>
        <end position="90"/>
    </location>
</feature>
<dbReference type="Proteomes" id="UP000616595">
    <property type="component" value="Unassembled WGS sequence"/>
</dbReference>
<dbReference type="AlphaFoldDB" id="A0A923HX39"/>
<keyword evidence="7 8" id="KW-0472">Membrane</keyword>
<feature type="transmembrane region" description="Helical" evidence="8">
    <location>
        <begin position="367"/>
        <end position="386"/>
    </location>
</feature>
<dbReference type="PANTHER" id="PTHR30047">
    <property type="entry name" value="HIGH-AFFINITY CHOLINE TRANSPORT PROTEIN-RELATED"/>
    <property type="match status" value="1"/>
</dbReference>
<reference evidence="9" key="2">
    <citation type="submission" date="2020-10" db="EMBL/GenBank/DDBJ databases">
        <title>Comparative genomics of the Acetobacterium genus.</title>
        <authorList>
            <person name="Marshall C."/>
            <person name="May H."/>
            <person name="Norman S."/>
        </authorList>
    </citation>
    <scope>NUCLEOTIDE SEQUENCE</scope>
    <source>
        <strain evidence="9">DER-2019</strain>
    </source>
</reference>
<name>A0A923HX39_9FIRM</name>
<keyword evidence="3" id="KW-0813">Transport</keyword>
<evidence type="ECO:0000256" key="2">
    <source>
        <dbReference type="ARBA" id="ARBA00005658"/>
    </source>
</evidence>
<protein>
    <submittedName>
        <fullName evidence="9">BCCT family transporter</fullName>
    </submittedName>
</protein>